<dbReference type="RefSeq" id="XP_033464286.1">
    <property type="nucleotide sequence ID" value="XM_033602776.1"/>
</dbReference>
<feature type="compositionally biased region" description="Polar residues" evidence="1">
    <location>
        <begin position="318"/>
        <end position="328"/>
    </location>
</feature>
<dbReference type="Proteomes" id="UP000504637">
    <property type="component" value="Unplaced"/>
</dbReference>
<reference evidence="3" key="2">
    <citation type="submission" date="2020-04" db="EMBL/GenBank/DDBJ databases">
        <authorList>
            <consortium name="NCBI Genome Project"/>
        </authorList>
    </citation>
    <scope>NUCLEOTIDE SEQUENCE</scope>
    <source>
        <strain evidence="3">CBS 342.82</strain>
    </source>
</reference>
<sequence length="838" mass="92023">MTISLDRRAVVLTDTAIPIALTAMPRSHAVTNNGRNIRDFFKAAQVPQRPKSSQDHDLLEEIIVASASPRRQRAPTADKNSADEFADESLPANNLDLSEANDRDRHSKVFNAEQAADSLLSNGETRIPQDDVLVSRASRDTSPQRLPRKNTVTRDGCAKAMDLLSDSSSPPSSLSSSQFPISQASQSLGPQLSASASMPVTAVEMPPLTSEEPIERCPFPGTSLHSKPTANLSFSSAVSLSSVPASTQSSSRRIVKDGIKGVTNSDSDDSAESEEELPDVWSLLPAKRRKLSPPADYREDDSKHMSSHASRGAASRRPCSSNTMVDSSQPLRKNYQYNLMNMAIKAKNRRLAADRIATLEKAMEHDQDTEDNSNLVELQNAIATAANDVDDQERIVLALDRTEALEQAQRFYFFSDDRPAQADVPFPRFAKTLLEKEPWRAILADEESRRYAFTTGTIADMAMHFPLDPHLTLWIAQRLMFENDEPLCESYVETLRRAAFNSGVPDDLAMIQKFCNVYPPKGRSSREMAPTAAPAGLEYIIRVVSLCSAAADETNNNSKMSLATFVHLALINVDDNVQKDFALPMTVARCIETMLDLLPAEVFGDFTSKIADAFDSFPSLSRNLRCRVIISLPGGTQRSIETRRLLAIDLLTRASQSQSKYEPRTDLEVLILDALDQSHDFAIRDTTNYKLLQGLIAVLDLGIGAGHIPYHSPRPLNSATPTATLLKTKAPQQNDVTRHHDGYIDGLTRRLQSMSSRIRGAGTTHLARTEAKSSIERLIVRLEYSVRSKPRPRKSAFGVSGDGSLGSLLSFLKPASANALALKDKDGIDNKNAVANQV</sequence>
<feature type="region of interest" description="Disordered" evidence="1">
    <location>
        <begin position="242"/>
        <end position="328"/>
    </location>
</feature>
<feature type="region of interest" description="Disordered" evidence="1">
    <location>
        <begin position="131"/>
        <end position="195"/>
    </location>
</feature>
<organism evidence="3">
    <name type="scientific">Dissoconium aciculare CBS 342.82</name>
    <dbReference type="NCBI Taxonomy" id="1314786"/>
    <lineage>
        <taxon>Eukaryota</taxon>
        <taxon>Fungi</taxon>
        <taxon>Dikarya</taxon>
        <taxon>Ascomycota</taxon>
        <taxon>Pezizomycotina</taxon>
        <taxon>Dothideomycetes</taxon>
        <taxon>Dothideomycetidae</taxon>
        <taxon>Mycosphaerellales</taxon>
        <taxon>Dissoconiaceae</taxon>
        <taxon>Dissoconium</taxon>
    </lineage>
</organism>
<proteinExistence type="predicted"/>
<evidence type="ECO:0000313" key="3">
    <source>
        <dbReference type="RefSeq" id="XP_033464286.1"/>
    </source>
</evidence>
<dbReference type="AlphaFoldDB" id="A0A6J3MH32"/>
<accession>A0A6J3MH32</accession>
<name>A0A6J3MH32_9PEZI</name>
<reference evidence="3" key="1">
    <citation type="submission" date="2020-01" db="EMBL/GenBank/DDBJ databases">
        <authorList>
            <consortium name="DOE Joint Genome Institute"/>
            <person name="Haridas S."/>
            <person name="Albert R."/>
            <person name="Binder M."/>
            <person name="Bloem J."/>
            <person name="Labutti K."/>
            <person name="Salamov A."/>
            <person name="Andreopoulos B."/>
            <person name="Baker S.E."/>
            <person name="Barry K."/>
            <person name="Bills G."/>
            <person name="Bluhm B.H."/>
            <person name="Cannon C."/>
            <person name="Castanera R."/>
            <person name="Culley D.E."/>
            <person name="Daum C."/>
            <person name="Ezra D."/>
            <person name="Gonzalez J.B."/>
            <person name="Henrissat B."/>
            <person name="Kuo A."/>
            <person name="Liang C."/>
            <person name="Lipzen A."/>
            <person name="Lutzoni F."/>
            <person name="Magnuson J."/>
            <person name="Mondo S."/>
            <person name="Nolan M."/>
            <person name="Ohm R."/>
            <person name="Pangilinan J."/>
            <person name="Park H.-J."/>
            <person name="Ramirez L."/>
            <person name="Alfaro M."/>
            <person name="Sun H."/>
            <person name="Tritt A."/>
            <person name="Yoshinaga Y."/>
            <person name="Zwiers L.-H."/>
            <person name="Turgeon B.G."/>
            <person name="Goodwin S.B."/>
            <person name="Spatafora J.W."/>
            <person name="Crous P.W."/>
            <person name="Grigoriev I.V."/>
        </authorList>
    </citation>
    <scope>NUCLEOTIDE SEQUENCE</scope>
    <source>
        <strain evidence="3">CBS 342.82</strain>
    </source>
</reference>
<reference evidence="3" key="3">
    <citation type="submission" date="2025-08" db="UniProtKB">
        <authorList>
            <consortium name="RefSeq"/>
        </authorList>
    </citation>
    <scope>IDENTIFICATION</scope>
    <source>
        <strain evidence="3">CBS 342.82</strain>
    </source>
</reference>
<dbReference type="GeneID" id="54360576"/>
<evidence type="ECO:0000313" key="2">
    <source>
        <dbReference type="Proteomes" id="UP000504637"/>
    </source>
</evidence>
<feature type="compositionally biased region" description="Acidic residues" evidence="1">
    <location>
        <begin position="266"/>
        <end position="278"/>
    </location>
</feature>
<protein>
    <submittedName>
        <fullName evidence="3">Uncharacterized protein</fullName>
    </submittedName>
</protein>
<feature type="compositionally biased region" description="Low complexity" evidence="1">
    <location>
        <begin position="307"/>
        <end position="317"/>
    </location>
</feature>
<feature type="region of interest" description="Disordered" evidence="1">
    <location>
        <begin position="66"/>
        <end position="102"/>
    </location>
</feature>
<gene>
    <name evidence="3" type="ORF">K489DRAFT_366432</name>
</gene>
<feature type="compositionally biased region" description="Low complexity" evidence="1">
    <location>
        <begin position="163"/>
        <end position="187"/>
    </location>
</feature>
<dbReference type="OrthoDB" id="5350396at2759"/>
<keyword evidence="2" id="KW-1185">Reference proteome</keyword>
<evidence type="ECO:0000256" key="1">
    <source>
        <dbReference type="SAM" id="MobiDB-lite"/>
    </source>
</evidence>